<reference evidence="1" key="1">
    <citation type="submission" date="2022-11" db="EMBL/GenBank/DDBJ databases">
        <title>High-quality draft genome sequence of Galbibacter sp. strain CMA-7.</title>
        <authorList>
            <person name="Wei L."/>
            <person name="Dong C."/>
            <person name="Shao Z."/>
        </authorList>
    </citation>
    <scope>NUCLEOTIDE SEQUENCE</scope>
    <source>
        <strain evidence="1">CMA-7</strain>
    </source>
</reference>
<dbReference type="RefSeq" id="WP_277898492.1">
    <property type="nucleotide sequence ID" value="NZ_JAPMUA010000001.1"/>
</dbReference>
<evidence type="ECO:0000313" key="2">
    <source>
        <dbReference type="Proteomes" id="UP001153642"/>
    </source>
</evidence>
<comment type="caution">
    <text evidence="1">The sequence shown here is derived from an EMBL/GenBank/DDBJ whole genome shotgun (WGS) entry which is preliminary data.</text>
</comment>
<proteinExistence type="predicted"/>
<dbReference type="EMBL" id="JAPMUA010000001">
    <property type="protein sequence ID" value="MDG3584734.1"/>
    <property type="molecule type" value="Genomic_DNA"/>
</dbReference>
<keyword evidence="2" id="KW-1185">Reference proteome</keyword>
<evidence type="ECO:0000313" key="1">
    <source>
        <dbReference type="EMBL" id="MDG3584734.1"/>
    </source>
</evidence>
<accession>A0ABT6FN93</accession>
<name>A0ABT6FN93_9FLAO</name>
<sequence length="333" mass="37657">MSILTIRIALAAIAAFLYAIPAISQKQYDESLSPENIQYGLYYQTGPGSNNTLNWTYPYGSKITMNAGAYRNFELLTTHYPDGSLMLRQWTPAANSWTNWREVLVKKENGFLGLGIAEPQARLDVHQEMRLSSINERDNVYLRINRGDSGRDRALVSFGQGNEYVWHVGLLYRGGGANSDFFISQRSEIRDGNGNFVHTPDFTITQNGNVGIGSISPDAKLMVAGDIHASEVRLDLNGTVPPDYVFKEGYYLKSLKEVENHINEKGHLPNIPSAEEMEEEGINLKGMNLKLLEKIEELTLYTIQQQKMINEQNKRIEKIESLYYKNKGHSNNQ</sequence>
<dbReference type="Proteomes" id="UP001153642">
    <property type="component" value="Unassembled WGS sequence"/>
</dbReference>
<gene>
    <name evidence="1" type="ORF">OSR52_02555</name>
</gene>
<organism evidence="1 2">
    <name type="scientific">Galbibacter pacificus</name>
    <dbReference type="NCBI Taxonomy" id="2996052"/>
    <lineage>
        <taxon>Bacteria</taxon>
        <taxon>Pseudomonadati</taxon>
        <taxon>Bacteroidota</taxon>
        <taxon>Flavobacteriia</taxon>
        <taxon>Flavobacteriales</taxon>
        <taxon>Flavobacteriaceae</taxon>
        <taxon>Galbibacter</taxon>
    </lineage>
</organism>
<protein>
    <submittedName>
        <fullName evidence="1">Uncharacterized protein</fullName>
    </submittedName>
</protein>